<dbReference type="AlphaFoldDB" id="A8MJE5"/>
<dbReference type="Pfam" id="PF10662">
    <property type="entry name" value="PduV-EutP"/>
    <property type="match status" value="1"/>
</dbReference>
<dbReference type="SUPFAM" id="SSF52540">
    <property type="entry name" value="P-loop containing nucleoside triphosphate hydrolases"/>
    <property type="match status" value="1"/>
</dbReference>
<dbReference type="HOGENOM" id="CLU_113298_1_0_9"/>
<dbReference type="InterPro" id="IPR027417">
    <property type="entry name" value="P-loop_NTPase"/>
</dbReference>
<keyword evidence="1" id="KW-0547">Nucleotide-binding</keyword>
<dbReference type="PANTHER" id="PTHR40453">
    <property type="entry name" value="PROTEIN YOEF"/>
    <property type="match status" value="1"/>
</dbReference>
<dbReference type="PIRSF" id="PIRSF036409">
    <property type="entry name" value="EutP_PduV"/>
    <property type="match status" value="1"/>
</dbReference>
<dbReference type="OrthoDB" id="6179at2"/>
<proteinExistence type="inferred from homology"/>
<evidence type="ECO:0000313" key="3">
    <source>
        <dbReference type="Proteomes" id="UP000000269"/>
    </source>
</evidence>
<keyword evidence="3" id="KW-1185">Reference proteome</keyword>
<name>A8MJE5_ALKOO</name>
<gene>
    <name evidence="2" type="ordered locus">Clos_2395</name>
</gene>
<dbReference type="EMBL" id="CP000853">
    <property type="protein sequence ID" value="ABW19927.1"/>
    <property type="molecule type" value="Genomic_DNA"/>
</dbReference>
<dbReference type="Proteomes" id="UP000000269">
    <property type="component" value="Chromosome"/>
</dbReference>
<accession>A8MJE5</accession>
<dbReference type="GO" id="GO:0005524">
    <property type="term" value="F:ATP binding"/>
    <property type="evidence" value="ECO:0007669"/>
    <property type="project" value="UniProtKB-UniRule"/>
</dbReference>
<dbReference type="RefSeq" id="WP_012160234.1">
    <property type="nucleotide sequence ID" value="NC_009922.1"/>
</dbReference>
<dbReference type="InterPro" id="IPR012381">
    <property type="entry name" value="EutP_PduV"/>
</dbReference>
<dbReference type="CDD" id="cd00882">
    <property type="entry name" value="Ras_like_GTPase"/>
    <property type="match status" value="1"/>
</dbReference>
<dbReference type="PANTHER" id="PTHR40453:SF1">
    <property type="entry name" value="PROTEIN YOEF"/>
    <property type="match status" value="1"/>
</dbReference>
<reference evidence="3" key="1">
    <citation type="submission" date="2007-10" db="EMBL/GenBank/DDBJ databases">
        <title>Complete genome of Alkaliphilus oremlandii OhILAs.</title>
        <authorList>
            <person name="Copeland A."/>
            <person name="Lucas S."/>
            <person name="Lapidus A."/>
            <person name="Barry K."/>
            <person name="Detter J.C."/>
            <person name="Glavina del Rio T."/>
            <person name="Hammon N."/>
            <person name="Israni S."/>
            <person name="Dalin E."/>
            <person name="Tice H."/>
            <person name="Pitluck S."/>
            <person name="Chain P."/>
            <person name="Malfatti S."/>
            <person name="Shin M."/>
            <person name="Vergez L."/>
            <person name="Schmutz J."/>
            <person name="Larimer F."/>
            <person name="Land M."/>
            <person name="Hauser L."/>
            <person name="Kyrpides N."/>
            <person name="Mikhailova N."/>
            <person name="Stolz J.F."/>
            <person name="Dawson A."/>
            <person name="Fisher E."/>
            <person name="Crable B."/>
            <person name="Perera E."/>
            <person name="Lisak J."/>
            <person name="Ranganathan M."/>
            <person name="Basu P."/>
            <person name="Richardson P."/>
        </authorList>
    </citation>
    <scope>NUCLEOTIDE SEQUENCE [LARGE SCALE GENOMIC DNA]</scope>
    <source>
        <strain evidence="3">OhILAs</strain>
    </source>
</reference>
<evidence type="ECO:0000256" key="1">
    <source>
        <dbReference type="PIRNR" id="PIRNR036409"/>
    </source>
</evidence>
<organism evidence="2 3">
    <name type="scientific">Alkaliphilus oremlandii (strain OhILAs)</name>
    <name type="common">Clostridium oremlandii (strain OhILAs)</name>
    <dbReference type="NCBI Taxonomy" id="350688"/>
    <lineage>
        <taxon>Bacteria</taxon>
        <taxon>Bacillati</taxon>
        <taxon>Bacillota</taxon>
        <taxon>Clostridia</taxon>
        <taxon>Peptostreptococcales</taxon>
        <taxon>Natronincolaceae</taxon>
        <taxon>Alkaliphilus</taxon>
    </lineage>
</organism>
<dbReference type="KEGG" id="aoe:Clos_2395"/>
<dbReference type="GO" id="GO:0006576">
    <property type="term" value="P:biogenic amine metabolic process"/>
    <property type="evidence" value="ECO:0007669"/>
    <property type="project" value="InterPro"/>
</dbReference>
<protein>
    <submittedName>
        <fullName evidence="2">Ethanolamine utilization protein</fullName>
    </submittedName>
</protein>
<sequence>MRKKRIMIIGPSRSGKTTLANRLNEYEGPLRRTQDVIYGKKTIDIPSSYIENAGMYKHIISISQDASHVLLLVDSSKQHQVYSPGFAKSFQCPVIGVITKMDLMLENEALSLKELKATGVGEPYYRISALKGIGMEALKEYLFSTE</sequence>
<dbReference type="Gene3D" id="3.40.50.300">
    <property type="entry name" value="P-loop containing nucleotide triphosphate hydrolases"/>
    <property type="match status" value="1"/>
</dbReference>
<evidence type="ECO:0000313" key="2">
    <source>
        <dbReference type="EMBL" id="ABW19927.1"/>
    </source>
</evidence>
<dbReference type="eggNOG" id="COG4917">
    <property type="taxonomic scope" value="Bacteria"/>
</dbReference>
<comment type="similarity">
    <text evidence="1">Belongs to the EutP/PduV family.</text>
</comment>
<dbReference type="STRING" id="350688.Clos_2395"/>